<evidence type="ECO:0000313" key="2">
    <source>
        <dbReference type="Proteomes" id="UP000257109"/>
    </source>
</evidence>
<organism evidence="1 2">
    <name type="scientific">Mucuna pruriens</name>
    <name type="common">Velvet bean</name>
    <name type="synonym">Dolichos pruriens</name>
    <dbReference type="NCBI Taxonomy" id="157652"/>
    <lineage>
        <taxon>Eukaryota</taxon>
        <taxon>Viridiplantae</taxon>
        <taxon>Streptophyta</taxon>
        <taxon>Embryophyta</taxon>
        <taxon>Tracheophyta</taxon>
        <taxon>Spermatophyta</taxon>
        <taxon>Magnoliopsida</taxon>
        <taxon>eudicotyledons</taxon>
        <taxon>Gunneridae</taxon>
        <taxon>Pentapetalae</taxon>
        <taxon>rosids</taxon>
        <taxon>fabids</taxon>
        <taxon>Fabales</taxon>
        <taxon>Fabaceae</taxon>
        <taxon>Papilionoideae</taxon>
        <taxon>50 kb inversion clade</taxon>
        <taxon>NPAAA clade</taxon>
        <taxon>indigoferoid/millettioid clade</taxon>
        <taxon>Phaseoleae</taxon>
        <taxon>Mucuna</taxon>
    </lineage>
</organism>
<dbReference type="Gene3D" id="2.40.70.10">
    <property type="entry name" value="Acid Proteases"/>
    <property type="match status" value="1"/>
</dbReference>
<dbReference type="InterPro" id="IPR021109">
    <property type="entry name" value="Peptidase_aspartic_dom_sf"/>
</dbReference>
<reference evidence="1" key="1">
    <citation type="submission" date="2018-05" db="EMBL/GenBank/DDBJ databases">
        <title>Draft genome of Mucuna pruriens seed.</title>
        <authorList>
            <person name="Nnadi N.E."/>
            <person name="Vos R."/>
            <person name="Hasami M.H."/>
            <person name="Devisetty U.K."/>
            <person name="Aguiy J.C."/>
        </authorList>
    </citation>
    <scope>NUCLEOTIDE SEQUENCE [LARGE SCALE GENOMIC DNA]</scope>
    <source>
        <strain evidence="1">JCA_2017</strain>
    </source>
</reference>
<gene>
    <name evidence="1" type="ORF">CR513_03145</name>
</gene>
<dbReference type="Proteomes" id="UP000257109">
    <property type="component" value="Unassembled WGS sequence"/>
</dbReference>
<keyword evidence="2" id="KW-1185">Reference proteome</keyword>
<evidence type="ECO:0000313" key="1">
    <source>
        <dbReference type="EMBL" id="RDY12119.1"/>
    </source>
</evidence>
<sequence length="117" mass="12960">MGAMTSKGNIFHSKFHVKGKRRSLIINGGSSVNVSNLRLVEKLNLPTLVHLKPTSCSGWTKRVPLDFTLGKHSIEILCYVVSLKATHVLLGDQMSDLNGFSIVHTRQKVILKPLSLR</sequence>
<proteinExistence type="predicted"/>
<dbReference type="AlphaFoldDB" id="A0A371IAT0"/>
<dbReference type="PANTHER" id="PTHR35046:SF26">
    <property type="entry name" value="RNA-DIRECTED DNA POLYMERASE"/>
    <property type="match status" value="1"/>
</dbReference>
<dbReference type="EMBL" id="QJKJ01000528">
    <property type="protein sequence ID" value="RDY12119.1"/>
    <property type="molecule type" value="Genomic_DNA"/>
</dbReference>
<comment type="caution">
    <text evidence="1">The sequence shown here is derived from an EMBL/GenBank/DDBJ whole genome shotgun (WGS) entry which is preliminary data.</text>
</comment>
<dbReference type="PANTHER" id="PTHR35046">
    <property type="entry name" value="ZINC KNUCKLE (CCHC-TYPE) FAMILY PROTEIN"/>
    <property type="match status" value="1"/>
</dbReference>
<feature type="non-terminal residue" evidence="1">
    <location>
        <position position="1"/>
    </location>
</feature>
<dbReference type="CDD" id="cd00303">
    <property type="entry name" value="retropepsin_like"/>
    <property type="match status" value="1"/>
</dbReference>
<accession>A0A371IAT0</accession>
<name>A0A371IAT0_MUCPR</name>
<feature type="non-terminal residue" evidence="1">
    <location>
        <position position="117"/>
    </location>
</feature>
<protein>
    <submittedName>
        <fullName evidence="1">Uncharacterized protein</fullName>
    </submittedName>
</protein>